<proteinExistence type="predicted"/>
<sequence>MSKWDKLFKRGLKGEKLVREWLKLRGFYVLPTSLIDNGGAPALEGHLKRIIASNHLVAGEGKTFWAEIKTYQRATFNQKRQRLEHGVPIRLWNEYLKGQEITGIPGYLYILQLNERI</sequence>
<name>X1RVS7_9ZZZZ</name>
<protein>
    <recommendedName>
        <fullName evidence="2">VRR-NUC domain-containing protein</fullName>
    </recommendedName>
</protein>
<organism evidence="1">
    <name type="scientific">marine sediment metagenome</name>
    <dbReference type="NCBI Taxonomy" id="412755"/>
    <lineage>
        <taxon>unclassified sequences</taxon>
        <taxon>metagenomes</taxon>
        <taxon>ecological metagenomes</taxon>
    </lineage>
</organism>
<evidence type="ECO:0008006" key="2">
    <source>
        <dbReference type="Google" id="ProtNLM"/>
    </source>
</evidence>
<reference evidence="1" key="1">
    <citation type="journal article" date="2014" name="Front. Microbiol.">
        <title>High frequency of phylogenetically diverse reductive dehalogenase-homologous genes in deep subseafloor sedimentary metagenomes.</title>
        <authorList>
            <person name="Kawai M."/>
            <person name="Futagami T."/>
            <person name="Toyoda A."/>
            <person name="Takaki Y."/>
            <person name="Nishi S."/>
            <person name="Hori S."/>
            <person name="Arai W."/>
            <person name="Tsubouchi T."/>
            <person name="Morono Y."/>
            <person name="Uchiyama I."/>
            <person name="Ito T."/>
            <person name="Fujiyama A."/>
            <person name="Inagaki F."/>
            <person name="Takami H."/>
        </authorList>
    </citation>
    <scope>NUCLEOTIDE SEQUENCE</scope>
    <source>
        <strain evidence="1">Expedition CK06-06</strain>
    </source>
</reference>
<gene>
    <name evidence="1" type="ORF">S12H4_19594</name>
</gene>
<feature type="non-terminal residue" evidence="1">
    <location>
        <position position="117"/>
    </location>
</feature>
<dbReference type="AlphaFoldDB" id="X1RVS7"/>
<accession>X1RVS7</accession>
<comment type="caution">
    <text evidence="1">The sequence shown here is derived from an EMBL/GenBank/DDBJ whole genome shotgun (WGS) entry which is preliminary data.</text>
</comment>
<evidence type="ECO:0000313" key="1">
    <source>
        <dbReference type="EMBL" id="GAI84783.1"/>
    </source>
</evidence>
<dbReference type="EMBL" id="BARW01009815">
    <property type="protein sequence ID" value="GAI84783.1"/>
    <property type="molecule type" value="Genomic_DNA"/>
</dbReference>